<sequence>MKQSISHQVGNFFMILCGVACFMMIFVFLDMEESYENTYQRIKVIERSQLQNLTAGKLITTRKRSNECSIVHPKLNSCNTLPNYYLYPERRDEFQSAVINFWHIQKAGGSSVERCLNEMQPKLNLPPAQRGGISIGQLEETYSKLSYFQNDSLKPVIQGHNTLGLCDFFHDINLGRKCSTFTLFREPYERAVSHYYFSRQVAIKGNPNKGYQRALKMPITEWVKIDGSPMWAAFYRLWRMDPTTNGRIKFQIISKNIPAQKWPSNDTIADEIIDNLDKHLSFVGLLEDMLTTYQMLEEIYNLPFVNECYGRHFNKGNYENLNATAKRELEKKAKRTLMEDKEIRKLMTFDVRLYEKAKEIFFAQMKLRAGG</sequence>
<feature type="transmembrane region" description="Helical" evidence="1">
    <location>
        <begin position="12"/>
        <end position="29"/>
    </location>
</feature>
<evidence type="ECO:0008006" key="4">
    <source>
        <dbReference type="Google" id="ProtNLM"/>
    </source>
</evidence>
<name>A0A9Q0YKJ1_HOLLE</name>
<proteinExistence type="predicted"/>
<reference evidence="2" key="1">
    <citation type="submission" date="2021-10" db="EMBL/GenBank/DDBJ databases">
        <title>Tropical sea cucumber genome reveals ecological adaptation and Cuvierian tubules defense mechanism.</title>
        <authorList>
            <person name="Chen T."/>
        </authorList>
    </citation>
    <scope>NUCLEOTIDE SEQUENCE</scope>
    <source>
        <strain evidence="2">Nanhai2018</strain>
        <tissue evidence="2">Muscle</tissue>
    </source>
</reference>
<evidence type="ECO:0000256" key="1">
    <source>
        <dbReference type="SAM" id="Phobius"/>
    </source>
</evidence>
<keyword evidence="1" id="KW-0472">Membrane</keyword>
<gene>
    <name evidence="2" type="ORF">HOLleu_39229</name>
</gene>
<keyword evidence="3" id="KW-1185">Reference proteome</keyword>
<evidence type="ECO:0000313" key="2">
    <source>
        <dbReference type="EMBL" id="KAJ8021897.1"/>
    </source>
</evidence>
<evidence type="ECO:0000313" key="3">
    <source>
        <dbReference type="Proteomes" id="UP001152320"/>
    </source>
</evidence>
<dbReference type="OrthoDB" id="10019582at2759"/>
<keyword evidence="1" id="KW-1133">Transmembrane helix</keyword>
<protein>
    <recommendedName>
        <fullName evidence="4">Sulfotransferase</fullName>
    </recommendedName>
</protein>
<keyword evidence="1" id="KW-0812">Transmembrane</keyword>
<dbReference type="AlphaFoldDB" id="A0A9Q0YKJ1"/>
<accession>A0A9Q0YKJ1</accession>
<dbReference type="PANTHER" id="PTHR32301">
    <property type="entry name" value="COUNTIN RECEPTOR CNR3-RELATED"/>
    <property type="match status" value="1"/>
</dbReference>
<dbReference type="Proteomes" id="UP001152320">
    <property type="component" value="Chromosome 21"/>
</dbReference>
<dbReference type="SUPFAM" id="SSF52540">
    <property type="entry name" value="P-loop containing nucleoside triphosphate hydrolases"/>
    <property type="match status" value="1"/>
</dbReference>
<comment type="caution">
    <text evidence="2">The sequence shown here is derived from an EMBL/GenBank/DDBJ whole genome shotgun (WGS) entry which is preliminary data.</text>
</comment>
<dbReference type="InterPro" id="IPR027417">
    <property type="entry name" value="P-loop_NTPase"/>
</dbReference>
<dbReference type="PANTHER" id="PTHR32301:SF6">
    <property type="entry name" value="GOLVESIN-RELATED"/>
    <property type="match status" value="1"/>
</dbReference>
<dbReference type="InterPro" id="IPR053259">
    <property type="entry name" value="Golvesin-related_Golgi"/>
</dbReference>
<dbReference type="EMBL" id="JAIZAY010000021">
    <property type="protein sequence ID" value="KAJ8021897.1"/>
    <property type="molecule type" value="Genomic_DNA"/>
</dbReference>
<organism evidence="2 3">
    <name type="scientific">Holothuria leucospilota</name>
    <name type="common">Black long sea cucumber</name>
    <name type="synonym">Mertensiothuria leucospilota</name>
    <dbReference type="NCBI Taxonomy" id="206669"/>
    <lineage>
        <taxon>Eukaryota</taxon>
        <taxon>Metazoa</taxon>
        <taxon>Echinodermata</taxon>
        <taxon>Eleutherozoa</taxon>
        <taxon>Echinozoa</taxon>
        <taxon>Holothuroidea</taxon>
        <taxon>Aspidochirotacea</taxon>
        <taxon>Aspidochirotida</taxon>
        <taxon>Holothuriidae</taxon>
        <taxon>Holothuria</taxon>
    </lineage>
</organism>
<dbReference type="Gene3D" id="3.40.50.300">
    <property type="entry name" value="P-loop containing nucleotide triphosphate hydrolases"/>
    <property type="match status" value="1"/>
</dbReference>